<dbReference type="InterPro" id="IPR001789">
    <property type="entry name" value="Sig_transdc_resp-reg_receiver"/>
</dbReference>
<feature type="domain" description="PAC" evidence="17">
    <location>
        <begin position="465"/>
        <end position="517"/>
    </location>
</feature>
<dbReference type="SUPFAM" id="SSF47384">
    <property type="entry name" value="Homodimeric domain of signal transducing histidine kinase"/>
    <property type="match status" value="1"/>
</dbReference>
<dbReference type="SUPFAM" id="SSF55781">
    <property type="entry name" value="GAF domain-like"/>
    <property type="match status" value="1"/>
</dbReference>
<evidence type="ECO:0000256" key="7">
    <source>
        <dbReference type="ARBA" id="ARBA00022777"/>
    </source>
</evidence>
<feature type="domain" description="PAS" evidence="16">
    <location>
        <begin position="390"/>
        <end position="463"/>
    </location>
</feature>
<dbReference type="Gene3D" id="3.30.450.20">
    <property type="entry name" value="PAS domain"/>
    <property type="match status" value="4"/>
</dbReference>
<accession>A0A844GWW1</accession>
<dbReference type="Pfam" id="PF08447">
    <property type="entry name" value="PAS_3"/>
    <property type="match status" value="3"/>
</dbReference>
<comment type="similarity">
    <text evidence="2">In the N-terminal section; belongs to the phytochrome family.</text>
</comment>
<dbReference type="SUPFAM" id="SSF55785">
    <property type="entry name" value="PYP-like sensor domain (PAS domain)"/>
    <property type="match status" value="4"/>
</dbReference>
<evidence type="ECO:0000256" key="1">
    <source>
        <dbReference type="ARBA" id="ARBA00000085"/>
    </source>
</evidence>
<dbReference type="PROSITE" id="PS50110">
    <property type="entry name" value="RESPONSE_REGULATORY"/>
    <property type="match status" value="2"/>
</dbReference>
<evidence type="ECO:0000256" key="6">
    <source>
        <dbReference type="ARBA" id="ARBA00022741"/>
    </source>
</evidence>
<evidence type="ECO:0000256" key="13">
    <source>
        <dbReference type="PROSITE-ProRule" id="PRU00169"/>
    </source>
</evidence>
<dbReference type="Pfam" id="PF00072">
    <property type="entry name" value="Response_reg"/>
    <property type="match status" value="2"/>
</dbReference>
<dbReference type="PRINTS" id="PR00344">
    <property type="entry name" value="BCTRLSENSOR"/>
</dbReference>
<gene>
    <name evidence="18" type="ORF">GGC33_11375</name>
</gene>
<feature type="modified residue" description="4-aspartylphosphate" evidence="13">
    <location>
        <position position="1007"/>
    </location>
</feature>
<protein>
    <recommendedName>
        <fullName evidence="12">Circadian input-output histidine kinase CikA</fullName>
        <ecNumber evidence="3">2.7.13.3</ecNumber>
    </recommendedName>
    <alternativeName>
        <fullName evidence="11">Sensory/regulatory protein RpfC</fullName>
    </alternativeName>
</protein>
<dbReference type="InterPro" id="IPR000014">
    <property type="entry name" value="PAS"/>
</dbReference>
<dbReference type="InterPro" id="IPR036890">
    <property type="entry name" value="HATPase_C_sf"/>
</dbReference>
<dbReference type="PANTHER" id="PTHR45339">
    <property type="entry name" value="HYBRID SIGNAL TRANSDUCTION HISTIDINE KINASE J"/>
    <property type="match status" value="1"/>
</dbReference>
<dbReference type="GO" id="GO:0000155">
    <property type="term" value="F:phosphorelay sensor kinase activity"/>
    <property type="evidence" value="ECO:0007669"/>
    <property type="project" value="InterPro"/>
</dbReference>
<dbReference type="SMART" id="SM00388">
    <property type="entry name" value="HisKA"/>
    <property type="match status" value="1"/>
</dbReference>
<dbReference type="InterPro" id="IPR011006">
    <property type="entry name" value="CheY-like_superfamily"/>
</dbReference>
<keyword evidence="7" id="KW-0418">Kinase</keyword>
<dbReference type="PANTHER" id="PTHR45339:SF1">
    <property type="entry name" value="HYBRID SIGNAL TRANSDUCTION HISTIDINE KINASE J"/>
    <property type="match status" value="1"/>
</dbReference>
<feature type="domain" description="PAS" evidence="16">
    <location>
        <begin position="34"/>
        <end position="87"/>
    </location>
</feature>
<feature type="domain" description="PAS" evidence="16">
    <location>
        <begin position="264"/>
        <end position="336"/>
    </location>
</feature>
<dbReference type="NCBIfam" id="TIGR00229">
    <property type="entry name" value="sensory_box"/>
    <property type="match status" value="3"/>
</dbReference>
<dbReference type="FunFam" id="3.30.565.10:FF:000010">
    <property type="entry name" value="Sensor histidine kinase RcsC"/>
    <property type="match status" value="1"/>
</dbReference>
<keyword evidence="5" id="KW-0808">Transferase</keyword>
<feature type="domain" description="Response regulatory" evidence="15">
    <location>
        <begin position="957"/>
        <end position="1077"/>
    </location>
</feature>
<evidence type="ECO:0000256" key="12">
    <source>
        <dbReference type="ARBA" id="ARBA00074306"/>
    </source>
</evidence>
<proteinExistence type="inferred from homology"/>
<dbReference type="AlphaFoldDB" id="A0A844GWW1"/>
<dbReference type="SMART" id="SM00086">
    <property type="entry name" value="PAC"/>
    <property type="match status" value="4"/>
</dbReference>
<dbReference type="EMBL" id="WMIA01000013">
    <property type="protein sequence ID" value="MTF39521.1"/>
    <property type="molecule type" value="Genomic_DNA"/>
</dbReference>
<evidence type="ECO:0000313" key="18">
    <source>
        <dbReference type="EMBL" id="MTF39521.1"/>
    </source>
</evidence>
<comment type="catalytic activity">
    <reaction evidence="1">
        <text>ATP + protein L-histidine = ADP + protein N-phospho-L-histidine.</text>
        <dbReference type="EC" id="2.7.13.3"/>
    </reaction>
</comment>
<evidence type="ECO:0000259" key="15">
    <source>
        <dbReference type="PROSITE" id="PS50110"/>
    </source>
</evidence>
<organism evidence="18 19">
    <name type="scientific">Cyanobacterium aponinum 0216</name>
    <dbReference type="NCBI Taxonomy" id="2676140"/>
    <lineage>
        <taxon>Bacteria</taxon>
        <taxon>Bacillati</taxon>
        <taxon>Cyanobacteriota</taxon>
        <taxon>Cyanophyceae</taxon>
        <taxon>Oscillatoriophycideae</taxon>
        <taxon>Chroococcales</taxon>
        <taxon>Geminocystaceae</taxon>
        <taxon>Cyanobacterium</taxon>
    </lineage>
</organism>
<evidence type="ECO:0000256" key="2">
    <source>
        <dbReference type="ARBA" id="ARBA00006402"/>
    </source>
</evidence>
<dbReference type="SUPFAM" id="SSF52172">
    <property type="entry name" value="CheY-like"/>
    <property type="match status" value="2"/>
</dbReference>
<evidence type="ECO:0000259" key="14">
    <source>
        <dbReference type="PROSITE" id="PS50109"/>
    </source>
</evidence>
<evidence type="ECO:0000256" key="3">
    <source>
        <dbReference type="ARBA" id="ARBA00012438"/>
    </source>
</evidence>
<dbReference type="InterPro" id="IPR000700">
    <property type="entry name" value="PAS-assoc_C"/>
</dbReference>
<evidence type="ECO:0000259" key="17">
    <source>
        <dbReference type="PROSITE" id="PS50113"/>
    </source>
</evidence>
<keyword evidence="6" id="KW-0547">Nucleotide-binding</keyword>
<evidence type="ECO:0000259" key="16">
    <source>
        <dbReference type="PROSITE" id="PS50112"/>
    </source>
</evidence>
<feature type="domain" description="Histidine kinase" evidence="14">
    <location>
        <begin position="719"/>
        <end position="941"/>
    </location>
</feature>
<name>A0A844GWW1_9CHRO</name>
<dbReference type="InterPro" id="IPR005467">
    <property type="entry name" value="His_kinase_dom"/>
</dbReference>
<dbReference type="SMART" id="SM00091">
    <property type="entry name" value="PAS"/>
    <property type="match status" value="3"/>
</dbReference>
<dbReference type="Gene3D" id="3.40.50.2300">
    <property type="match status" value="2"/>
</dbReference>
<dbReference type="InterPro" id="IPR013655">
    <property type="entry name" value="PAS_fold_3"/>
</dbReference>
<dbReference type="Pfam" id="PF02518">
    <property type="entry name" value="HATPase_c"/>
    <property type="match status" value="1"/>
</dbReference>
<evidence type="ECO:0000256" key="9">
    <source>
        <dbReference type="ARBA" id="ARBA00023012"/>
    </source>
</evidence>
<dbReference type="PROSITE" id="PS50112">
    <property type="entry name" value="PAS"/>
    <property type="match status" value="3"/>
</dbReference>
<dbReference type="Gene3D" id="3.30.450.40">
    <property type="match status" value="1"/>
</dbReference>
<evidence type="ECO:0000256" key="4">
    <source>
        <dbReference type="ARBA" id="ARBA00022553"/>
    </source>
</evidence>
<dbReference type="Gene3D" id="1.10.287.130">
    <property type="match status" value="1"/>
</dbReference>
<dbReference type="GO" id="GO:0005524">
    <property type="term" value="F:ATP binding"/>
    <property type="evidence" value="ECO:0007669"/>
    <property type="project" value="UniProtKB-KW"/>
</dbReference>
<sequence>MTENKFKPHRERDTRKQKIHLDNFFSLSLDLLCVADLQGNFVKVSKAWEDILGYSLDVLESFSYLNFIHPDDVAKTLEANQQLINQGKLINFENRYRHSQGNYIYLHWNAYRQDGLIYATARDITEKKTREFELIKTKELLTETNRLARVGGWEVNLLTGENYWTEMTKIIHEIPLDSQPSLEEGINFYKQGKNRDYVIKVVNQAINEGKTGFLEAILVTAKSKEIWVKAIIQPEFQEGKCVRIYGSIQDIDQQKRSQIALQEKTREYNQLISFIPIGIYKLAQDSSFTYVSPVWCALNGLKAEDVLKDASCAINIIHADDRDLFLKKSEKAIASKSSFNHIARVVVNDKTRWMQVQSQPQKDRNGDWFWFGTQVDITDYKNAQDELRETKNEIRTILESLSEVVWAMSYPELKTLFVSRCVEDIYGLPYEEWITDNSLWEKFIHPEDKPMLGKMWQDLSNYGCFSAQYRIITTQGQVKWINNKARYIYDDKRIPYRIEGIVRDITSEKTFENELKNTNQILYQKEKVLVAIAQATKELLSNKNINQAIYKSLSIILKAIEADKSYYISIRHEATEIFFSQEYECYGDGKQPTIKNPFLQNIPSSAFSPAAENVLAGKTFQILTKHIDDNIPFKQELLKMDIQGLVYIPIMNNNIAIAMIGFSCCHQEKLWTEGEVALLSSFADSIASAIDRNRLEANLQQAREKAEAGSKAKSEFLANMSHEIRTPLNGVIGFSELLLQTSLNFTQKKYLKLVHQSGNLLLELINDILDFSKIEAGKLEISYEKVDLWELATQVTDLIRYKITDNHNIELLLNVSPDLPRFAYTDEIRLKQILINLLGNATKFTNKGEIELNIKLLPSKDEKSTILFSVRDTGIGISPQKQDIIFQAFTQEDESTTRKYGGTGLGLTISSKLLNLMGSKLNLTSELGKGSTFFFTLNLITEAGEIIHYQGLESINKVLLVDDNFNNSCILQDMLALKNINSDIVNESAIAIKKLTKSNTYQAAIVDYEMPDMDGIELIRHIRQKLFISPEELPIILLHSTPEDSFIHQACKELGIQSQQSKPITLNRLFTALSQLKIKANTPVIPIESNTISQPSYSHITILIAEDNRVNLTLAKAMITKILPQAKIIKAKNGEEAVAKFIEIQPDLILMDLQMPLLSGYEATSMIRAKEKETNTHTPIIALTAGTVKGEREKCLQLGMDDYLSKPIISNQLLTIIKNFLPI</sequence>
<feature type="modified residue" description="4-aspartylphosphate" evidence="13">
    <location>
        <position position="1152"/>
    </location>
</feature>
<dbReference type="PROSITE" id="PS50113">
    <property type="entry name" value="PAC"/>
    <property type="match status" value="2"/>
</dbReference>
<dbReference type="Proteomes" id="UP000437131">
    <property type="component" value="Unassembled WGS sequence"/>
</dbReference>
<dbReference type="InterPro" id="IPR036097">
    <property type="entry name" value="HisK_dim/P_sf"/>
</dbReference>
<dbReference type="FunFam" id="1.10.287.130:FF:000002">
    <property type="entry name" value="Two-component osmosensing histidine kinase"/>
    <property type="match status" value="1"/>
</dbReference>
<reference evidence="18 19" key="1">
    <citation type="submission" date="2019-11" db="EMBL/GenBank/DDBJ databases">
        <title>Isolation of a new High Light Tolerant Cyanobacteria.</title>
        <authorList>
            <person name="Dobson Z."/>
            <person name="Vaughn N."/>
            <person name="Vaughn M."/>
            <person name="Fromme P."/>
            <person name="Mazor Y."/>
        </authorList>
    </citation>
    <scope>NUCLEOTIDE SEQUENCE [LARGE SCALE GENOMIC DNA]</scope>
    <source>
        <strain evidence="18 19">0216</strain>
    </source>
</reference>
<comment type="caution">
    <text evidence="18">The sequence shown here is derived from an EMBL/GenBank/DDBJ whole genome shotgun (WGS) entry which is preliminary data.</text>
</comment>
<evidence type="ECO:0000256" key="8">
    <source>
        <dbReference type="ARBA" id="ARBA00022840"/>
    </source>
</evidence>
<evidence type="ECO:0000313" key="19">
    <source>
        <dbReference type="Proteomes" id="UP000437131"/>
    </source>
</evidence>
<dbReference type="Pfam" id="PF00512">
    <property type="entry name" value="HisKA"/>
    <property type="match status" value="1"/>
</dbReference>
<feature type="domain" description="PAC" evidence="17">
    <location>
        <begin position="335"/>
        <end position="389"/>
    </location>
</feature>
<dbReference type="RefSeq" id="WP_155084083.1">
    <property type="nucleotide sequence ID" value="NZ_WMIA01000013.1"/>
</dbReference>
<dbReference type="SUPFAM" id="SSF55874">
    <property type="entry name" value="ATPase domain of HSP90 chaperone/DNA topoisomerase II/histidine kinase"/>
    <property type="match status" value="1"/>
</dbReference>
<dbReference type="SMART" id="SM00387">
    <property type="entry name" value="HATPase_c"/>
    <property type="match status" value="1"/>
</dbReference>
<dbReference type="InterPro" id="IPR029016">
    <property type="entry name" value="GAF-like_dom_sf"/>
</dbReference>
<keyword evidence="8" id="KW-0067">ATP-binding</keyword>
<dbReference type="Gene3D" id="3.30.565.10">
    <property type="entry name" value="Histidine kinase-like ATPase, C-terminal domain"/>
    <property type="match status" value="1"/>
</dbReference>
<dbReference type="InterPro" id="IPR004358">
    <property type="entry name" value="Sig_transdc_His_kin-like_C"/>
</dbReference>
<evidence type="ECO:0000256" key="11">
    <source>
        <dbReference type="ARBA" id="ARBA00068150"/>
    </source>
</evidence>
<dbReference type="InterPro" id="IPR003661">
    <property type="entry name" value="HisK_dim/P_dom"/>
</dbReference>
<keyword evidence="4 13" id="KW-0597">Phosphoprotein</keyword>
<feature type="domain" description="Response regulatory" evidence="15">
    <location>
        <begin position="1101"/>
        <end position="1221"/>
    </location>
</feature>
<evidence type="ECO:0000256" key="5">
    <source>
        <dbReference type="ARBA" id="ARBA00022679"/>
    </source>
</evidence>
<dbReference type="PROSITE" id="PS50109">
    <property type="entry name" value="HIS_KIN"/>
    <property type="match status" value="1"/>
</dbReference>
<comment type="subunit">
    <text evidence="10">At low DSF concentrations, interacts with RpfF.</text>
</comment>
<dbReference type="CDD" id="cd00130">
    <property type="entry name" value="PAS"/>
    <property type="match status" value="2"/>
</dbReference>
<dbReference type="EC" id="2.7.13.3" evidence="3"/>
<dbReference type="CDD" id="cd17546">
    <property type="entry name" value="REC_hyHK_CKI1_RcsC-like"/>
    <property type="match status" value="2"/>
</dbReference>
<dbReference type="SMART" id="SM00448">
    <property type="entry name" value="REC"/>
    <property type="match status" value="2"/>
</dbReference>
<dbReference type="CDD" id="cd16922">
    <property type="entry name" value="HATPase_EvgS-ArcB-TorS-like"/>
    <property type="match status" value="1"/>
</dbReference>
<evidence type="ECO:0000256" key="10">
    <source>
        <dbReference type="ARBA" id="ARBA00064003"/>
    </source>
</evidence>
<dbReference type="InterPro" id="IPR001610">
    <property type="entry name" value="PAC"/>
</dbReference>
<dbReference type="CDD" id="cd00082">
    <property type="entry name" value="HisKA"/>
    <property type="match status" value="1"/>
</dbReference>
<dbReference type="InterPro" id="IPR035965">
    <property type="entry name" value="PAS-like_dom_sf"/>
</dbReference>
<keyword evidence="9" id="KW-0902">Two-component regulatory system</keyword>
<dbReference type="InterPro" id="IPR003594">
    <property type="entry name" value="HATPase_dom"/>
</dbReference>